<dbReference type="EMBL" id="JAHRIO010031741">
    <property type="protein sequence ID" value="MEQ2168920.1"/>
    <property type="molecule type" value="Genomic_DNA"/>
</dbReference>
<keyword evidence="3" id="KW-1185">Reference proteome</keyword>
<feature type="non-terminal residue" evidence="2">
    <location>
        <position position="1"/>
    </location>
</feature>
<feature type="region of interest" description="Disordered" evidence="1">
    <location>
        <begin position="25"/>
        <end position="51"/>
    </location>
</feature>
<evidence type="ECO:0000313" key="3">
    <source>
        <dbReference type="Proteomes" id="UP001476798"/>
    </source>
</evidence>
<organism evidence="2 3">
    <name type="scientific">Goodea atripinnis</name>
    <dbReference type="NCBI Taxonomy" id="208336"/>
    <lineage>
        <taxon>Eukaryota</taxon>
        <taxon>Metazoa</taxon>
        <taxon>Chordata</taxon>
        <taxon>Craniata</taxon>
        <taxon>Vertebrata</taxon>
        <taxon>Euteleostomi</taxon>
        <taxon>Actinopterygii</taxon>
        <taxon>Neopterygii</taxon>
        <taxon>Teleostei</taxon>
        <taxon>Neoteleostei</taxon>
        <taxon>Acanthomorphata</taxon>
        <taxon>Ovalentaria</taxon>
        <taxon>Atherinomorphae</taxon>
        <taxon>Cyprinodontiformes</taxon>
        <taxon>Goodeidae</taxon>
        <taxon>Goodea</taxon>
    </lineage>
</organism>
<proteinExistence type="predicted"/>
<evidence type="ECO:0000313" key="2">
    <source>
        <dbReference type="EMBL" id="MEQ2168920.1"/>
    </source>
</evidence>
<evidence type="ECO:0000256" key="1">
    <source>
        <dbReference type="SAM" id="MobiDB-lite"/>
    </source>
</evidence>
<sequence length="69" mass="7726">PRFVLPCELWWSTSCGFEGHTSAPAAGQYSQGSPWNLGRDRTGTFQPSPRPDSQWNRWLLWTCGALGQS</sequence>
<accession>A0ABV0NBY7</accession>
<comment type="caution">
    <text evidence="2">The sequence shown here is derived from an EMBL/GenBank/DDBJ whole genome shotgun (WGS) entry which is preliminary data.</text>
</comment>
<protein>
    <submittedName>
        <fullName evidence="2">Uncharacterized protein</fullName>
    </submittedName>
</protein>
<name>A0ABV0NBY7_9TELE</name>
<gene>
    <name evidence="2" type="ORF">GOODEAATRI_019620</name>
</gene>
<dbReference type="Proteomes" id="UP001476798">
    <property type="component" value="Unassembled WGS sequence"/>
</dbReference>
<reference evidence="2 3" key="1">
    <citation type="submission" date="2021-06" db="EMBL/GenBank/DDBJ databases">
        <authorList>
            <person name="Palmer J.M."/>
        </authorList>
    </citation>
    <scope>NUCLEOTIDE SEQUENCE [LARGE SCALE GENOMIC DNA]</scope>
    <source>
        <strain evidence="2 3">GA_2019</strain>
        <tissue evidence="2">Muscle</tissue>
    </source>
</reference>